<dbReference type="EMBL" id="JAPFFF010000004">
    <property type="protein sequence ID" value="KAK8892193.1"/>
    <property type="molecule type" value="Genomic_DNA"/>
</dbReference>
<evidence type="ECO:0000313" key="1">
    <source>
        <dbReference type="EMBL" id="KAK8892193.1"/>
    </source>
</evidence>
<accession>A0ABR2KM07</accession>
<evidence type="ECO:0000313" key="2">
    <source>
        <dbReference type="Proteomes" id="UP001470230"/>
    </source>
</evidence>
<comment type="caution">
    <text evidence="1">The sequence shown here is derived from an EMBL/GenBank/DDBJ whole genome shotgun (WGS) entry which is preliminary data.</text>
</comment>
<name>A0ABR2KM07_9EUKA</name>
<evidence type="ECO:0008006" key="3">
    <source>
        <dbReference type="Google" id="ProtNLM"/>
    </source>
</evidence>
<gene>
    <name evidence="1" type="ORF">M9Y10_029416</name>
</gene>
<keyword evidence="2" id="KW-1185">Reference proteome</keyword>
<organism evidence="1 2">
    <name type="scientific">Tritrichomonas musculus</name>
    <dbReference type="NCBI Taxonomy" id="1915356"/>
    <lineage>
        <taxon>Eukaryota</taxon>
        <taxon>Metamonada</taxon>
        <taxon>Parabasalia</taxon>
        <taxon>Tritrichomonadida</taxon>
        <taxon>Tritrichomonadidae</taxon>
        <taxon>Tritrichomonas</taxon>
    </lineage>
</organism>
<dbReference type="Proteomes" id="UP001470230">
    <property type="component" value="Unassembled WGS sequence"/>
</dbReference>
<protein>
    <recommendedName>
        <fullName evidence="3">Transposase</fullName>
    </recommendedName>
</protein>
<sequence length="109" mass="12576">MSKFSLEVAKIIRNVMLSSEFRNARTPFEKVTVLVNSGKHISIQNTCKAIGISTKRYYKIKNKDDSDDDESVKDSNRQLLTNKEEFEIIQNIECAQLKCECLRGKMKKN</sequence>
<reference evidence="1 2" key="1">
    <citation type="submission" date="2024-04" db="EMBL/GenBank/DDBJ databases">
        <title>Tritrichomonas musculus Genome.</title>
        <authorList>
            <person name="Alves-Ferreira E."/>
            <person name="Grigg M."/>
            <person name="Lorenzi H."/>
            <person name="Galac M."/>
        </authorList>
    </citation>
    <scope>NUCLEOTIDE SEQUENCE [LARGE SCALE GENOMIC DNA]</scope>
    <source>
        <strain evidence="1 2">EAF2021</strain>
    </source>
</reference>
<proteinExistence type="predicted"/>